<evidence type="ECO:0000313" key="3">
    <source>
        <dbReference type="Proteomes" id="UP000007952"/>
    </source>
</evidence>
<dbReference type="BioCyc" id="MHAE859194:G1GR7-282-MONOMER"/>
<proteinExistence type="predicted"/>
<sequence>MEASLLAKSAAGVLGLGTATAGAVYFGRDLVGGEDKVKTPIKELIKTANPHKRLIEGSTVSDPHWKEVWKEYRNANLNKDVDSWNIQGWQKPTGNVTNSDDASSHFISACSSKLNEEVESSKDPLYLQVISYCTRDALISDLIKEKGNGKTLLSKEGNDSEAWKVVWTSYKTGNTNKAKGQDKWGLSDWDTKNNDDSAPNSFKDKCKEKSEKKTVDSSEDDYKEVLDWCTK</sequence>
<evidence type="ECO:0000313" key="2">
    <source>
        <dbReference type="EMBL" id="AEG72566.1"/>
    </source>
</evidence>
<dbReference type="EMBL" id="CP002808">
    <property type="protein sequence ID" value="AEG72566.1"/>
    <property type="molecule type" value="Genomic_DNA"/>
</dbReference>
<dbReference type="HOGENOM" id="CLU_098620_0_0_14"/>
<protein>
    <submittedName>
        <fullName evidence="2">Uncharacterized protein</fullName>
    </submittedName>
</protein>
<dbReference type="AlphaFoldDB" id="F6FGP3"/>
<feature type="compositionally biased region" description="Basic and acidic residues" evidence="1">
    <location>
        <begin position="202"/>
        <end position="216"/>
    </location>
</feature>
<reference evidence="2 3" key="1">
    <citation type="journal article" date="2011" name="J. Bacteriol.">
        <title>Complete genome sequences of two hemotropic Mycoplasmas, Mycoplasma haemofelis strain Ohio2 and Mycoplasma suis strain Illinois.</title>
        <authorList>
            <person name="Messick J.B."/>
            <person name="Santos A.P."/>
            <person name="Guimaraes A.M."/>
        </authorList>
    </citation>
    <scope>NUCLEOTIDE SEQUENCE [LARGE SCALE GENOMIC DNA]</scope>
    <source>
        <strain evidence="2 3">Ohio2</strain>
    </source>
</reference>
<gene>
    <name evidence="2" type="ordered locus">MHF_0284</name>
</gene>
<dbReference type="Proteomes" id="UP000007952">
    <property type="component" value="Chromosome"/>
</dbReference>
<dbReference type="KEGG" id="mhf:MHF_0284"/>
<name>F6FGP3_MYCHI</name>
<feature type="region of interest" description="Disordered" evidence="1">
    <location>
        <begin position="177"/>
        <end position="231"/>
    </location>
</feature>
<evidence type="ECO:0000256" key="1">
    <source>
        <dbReference type="SAM" id="MobiDB-lite"/>
    </source>
</evidence>
<organism evidence="2 3">
    <name type="scientific">Mycoplasma haemofelis (strain Ohio2)</name>
    <dbReference type="NCBI Taxonomy" id="859194"/>
    <lineage>
        <taxon>Bacteria</taxon>
        <taxon>Bacillati</taxon>
        <taxon>Mycoplasmatota</taxon>
        <taxon>Mollicutes</taxon>
        <taxon>Mycoplasmataceae</taxon>
        <taxon>Mycoplasma</taxon>
    </lineage>
</organism>
<dbReference type="STRING" id="859194.MHF_0284"/>
<accession>F6FGP3</accession>
<reference key="2">
    <citation type="submission" date="2011-05" db="EMBL/GenBank/DDBJ databases">
        <title>The Genome of Mycoplasma haemofelis Strain Ohio2, a pathogenic hemoplasma of the cat.</title>
        <authorList>
            <person name="Santos A.P."/>
            <person name="Guimaraes A.M.S."/>
            <person name="SanMiguel P.J."/>
            <person name="Martin S.W."/>
            <person name="Messick J.B."/>
        </authorList>
    </citation>
    <scope>NUCLEOTIDE SEQUENCE</scope>
    <source>
        <strain>Ohio2</strain>
    </source>
</reference>